<dbReference type="GO" id="GO:0005886">
    <property type="term" value="C:plasma membrane"/>
    <property type="evidence" value="ECO:0007669"/>
    <property type="project" value="UniProtKB-SubCell"/>
</dbReference>
<evidence type="ECO:0000256" key="8">
    <source>
        <dbReference type="SAM" id="Phobius"/>
    </source>
</evidence>
<dbReference type="Proteomes" id="UP000000496">
    <property type="component" value="Chromosome gsn.131"/>
</dbReference>
<feature type="transmembrane region" description="Helical" evidence="8">
    <location>
        <begin position="311"/>
        <end position="330"/>
    </location>
</feature>
<reference evidence="10 11" key="2">
    <citation type="journal article" date="2011" name="Mol. Biol. Evol.">
        <title>Unity in variety--the pan-genome of the Chlamydiae.</title>
        <authorList>
            <person name="Collingro A."/>
            <person name="Tischler P."/>
            <person name="Weinmaier T."/>
            <person name="Penz T."/>
            <person name="Heinz E."/>
            <person name="Brunham R.C."/>
            <person name="Read T.D."/>
            <person name="Bavoil P.M."/>
            <person name="Sachse K."/>
            <person name="Kahane S."/>
            <person name="Friedman M.G."/>
            <person name="Rattei T."/>
            <person name="Myers G.S."/>
            <person name="Horn M."/>
        </authorList>
    </citation>
    <scope>NUCLEOTIDE SEQUENCE [LARGE SCALE GENOMIC DNA]</scope>
    <source>
        <strain evidence="11">ATCC VR-1471 / Z</strain>
    </source>
</reference>
<keyword evidence="2" id="KW-0813">Transport</keyword>
<dbReference type="Gene3D" id="1.20.1250.20">
    <property type="entry name" value="MFS general substrate transporter like domains"/>
    <property type="match status" value="2"/>
</dbReference>
<dbReference type="InterPro" id="IPR036259">
    <property type="entry name" value="MFS_trans_sf"/>
</dbReference>
<feature type="transmembrane region" description="Helical" evidence="8">
    <location>
        <begin position="380"/>
        <end position="404"/>
    </location>
</feature>
<feature type="transmembrane region" description="Helical" evidence="8">
    <location>
        <begin position="178"/>
        <end position="198"/>
    </location>
</feature>
<accession>F8L7J9</accession>
<dbReference type="eggNOG" id="COG3104">
    <property type="taxonomic scope" value="Bacteria"/>
</dbReference>
<evidence type="ECO:0000313" key="10">
    <source>
        <dbReference type="EMBL" id="CCB88732.1"/>
    </source>
</evidence>
<feature type="transmembrane region" description="Helical" evidence="8">
    <location>
        <begin position="119"/>
        <end position="140"/>
    </location>
</feature>
<feature type="transmembrane region" description="Helical" evidence="8">
    <location>
        <begin position="91"/>
        <end position="113"/>
    </location>
</feature>
<organism evidence="10 11">
    <name type="scientific">Simkania negevensis (strain ATCC VR-1471 / DSM 27360 / Z)</name>
    <dbReference type="NCBI Taxonomy" id="331113"/>
    <lineage>
        <taxon>Bacteria</taxon>
        <taxon>Pseudomonadati</taxon>
        <taxon>Chlamydiota</taxon>
        <taxon>Chlamydiia</taxon>
        <taxon>Parachlamydiales</taxon>
        <taxon>Simkaniaceae</taxon>
        <taxon>Simkania</taxon>
    </lineage>
</organism>
<feature type="domain" description="Major facilitator superfamily (MFS) profile" evidence="9">
    <location>
        <begin position="23"/>
        <end position="434"/>
    </location>
</feature>
<keyword evidence="11" id="KW-1185">Reference proteome</keyword>
<evidence type="ECO:0000256" key="1">
    <source>
        <dbReference type="ARBA" id="ARBA00004651"/>
    </source>
</evidence>
<dbReference type="SUPFAM" id="SSF103473">
    <property type="entry name" value="MFS general substrate transporter"/>
    <property type="match status" value="1"/>
</dbReference>
<feature type="transmembrane region" description="Helical" evidence="8">
    <location>
        <begin position="36"/>
        <end position="54"/>
    </location>
</feature>
<reference key="1">
    <citation type="journal article" date="2011" name="Mol. Biol. Evol.">
        <title>Unity in variety -- the pan-genome of the Chlamydiae.</title>
        <authorList>
            <person name="Collingro A."/>
            <person name="Tischler P."/>
            <person name="Weinmaier T."/>
            <person name="Penz T."/>
            <person name="Heinz E."/>
            <person name="Brunham R.C."/>
            <person name="Read T.D."/>
            <person name="Bavoil P.M."/>
            <person name="Sachse K."/>
            <person name="Kahane S."/>
            <person name="Friedman M.G."/>
            <person name="Rattei T."/>
            <person name="Myers G.S.A."/>
            <person name="Horn M."/>
        </authorList>
    </citation>
    <scope>NUCLEOTIDE SEQUENCE</scope>
    <source>
        <strain>Z</strain>
    </source>
</reference>
<evidence type="ECO:0000256" key="7">
    <source>
        <dbReference type="ARBA" id="ARBA00023136"/>
    </source>
</evidence>
<evidence type="ECO:0000256" key="3">
    <source>
        <dbReference type="ARBA" id="ARBA00022475"/>
    </source>
</evidence>
<dbReference type="InterPro" id="IPR050171">
    <property type="entry name" value="MFS_Transporters"/>
</dbReference>
<evidence type="ECO:0000256" key="2">
    <source>
        <dbReference type="ARBA" id="ARBA00022448"/>
    </source>
</evidence>
<dbReference type="InterPro" id="IPR005279">
    <property type="entry name" value="Dipep/tripep_permease"/>
</dbReference>
<keyword evidence="7 8" id="KW-0472">Membrane</keyword>
<dbReference type="KEGG" id="sng:SNE_A08550"/>
<feature type="transmembrane region" description="Helical" evidence="8">
    <location>
        <begin position="60"/>
        <end position="82"/>
    </location>
</feature>
<feature type="transmembrane region" description="Helical" evidence="8">
    <location>
        <begin position="231"/>
        <end position="248"/>
    </location>
</feature>
<keyword evidence="5" id="KW-0571">Peptide transport</keyword>
<dbReference type="InterPro" id="IPR020846">
    <property type="entry name" value="MFS_dom"/>
</dbReference>
<dbReference type="Pfam" id="PF00854">
    <property type="entry name" value="PTR2"/>
    <property type="match status" value="2"/>
</dbReference>
<dbReference type="InterPro" id="IPR000109">
    <property type="entry name" value="POT_fam"/>
</dbReference>
<dbReference type="EMBL" id="FR872582">
    <property type="protein sequence ID" value="CCB88732.1"/>
    <property type="molecule type" value="Genomic_DNA"/>
</dbReference>
<feature type="transmembrane region" description="Helical" evidence="8">
    <location>
        <begin position="410"/>
        <end position="430"/>
    </location>
</feature>
<feature type="transmembrane region" description="Helical" evidence="8">
    <location>
        <begin position="152"/>
        <end position="172"/>
    </location>
</feature>
<evidence type="ECO:0000259" key="9">
    <source>
        <dbReference type="PROSITE" id="PS50850"/>
    </source>
</evidence>
<keyword evidence="5" id="KW-0653">Protein transport</keyword>
<evidence type="ECO:0000313" key="11">
    <source>
        <dbReference type="Proteomes" id="UP000000496"/>
    </source>
</evidence>
<keyword evidence="6 8" id="KW-1133">Transmembrane helix</keyword>
<dbReference type="GO" id="GO:0015833">
    <property type="term" value="P:peptide transport"/>
    <property type="evidence" value="ECO:0007669"/>
    <property type="project" value="UniProtKB-KW"/>
</dbReference>
<proteinExistence type="predicted"/>
<protein>
    <submittedName>
        <fullName evidence="10">Dipeptide/tripeptide permease</fullName>
    </submittedName>
</protein>
<dbReference type="PROSITE" id="PS50850">
    <property type="entry name" value="MFS"/>
    <property type="match status" value="1"/>
</dbReference>
<gene>
    <name evidence="10" type="ordered locus">SNE_A08550</name>
</gene>
<evidence type="ECO:0000256" key="6">
    <source>
        <dbReference type="ARBA" id="ARBA00022989"/>
    </source>
</evidence>
<dbReference type="AlphaFoldDB" id="F8L7J9"/>
<dbReference type="CDD" id="cd17346">
    <property type="entry name" value="MFS_DtpA_like"/>
    <property type="match status" value="1"/>
</dbReference>
<dbReference type="PANTHER" id="PTHR23517:SF15">
    <property type="entry name" value="PROTON-DEPENDENT OLIGOPEPTIDE FAMILY TRANSPORT PROTEIN"/>
    <property type="match status" value="1"/>
</dbReference>
<comment type="subcellular location">
    <subcellularLocation>
        <location evidence="1">Cell membrane</location>
        <topology evidence="1">Multi-pass membrane protein</topology>
    </subcellularLocation>
</comment>
<name>F8L7J9_SIMNZ</name>
<feature type="transmembrane region" description="Helical" evidence="8">
    <location>
        <begin position="345"/>
        <end position="368"/>
    </location>
</feature>
<dbReference type="HOGENOM" id="CLU_004790_0_2_0"/>
<evidence type="ECO:0000256" key="4">
    <source>
        <dbReference type="ARBA" id="ARBA00022692"/>
    </source>
</evidence>
<keyword evidence="3" id="KW-1003">Cell membrane</keyword>
<evidence type="ECO:0000256" key="5">
    <source>
        <dbReference type="ARBA" id="ARBA00022856"/>
    </source>
</evidence>
<dbReference type="PANTHER" id="PTHR23517">
    <property type="entry name" value="RESISTANCE PROTEIN MDTM, PUTATIVE-RELATED-RELATED"/>
    <property type="match status" value="1"/>
</dbReference>
<sequence>MHIGAYKKMPQKDVIFSNKHPREMYLLALTEMCQRFAYWGIGNLLVLFLVKYFQYDTPRATHIFGAYTGIAFILPVLGGFIADKWNYKSPIFLGMLLTTIGCILLATLNHFLILPALAFIAFGGGLFTPAIYSLLGSVYSNKQHLREGGFSIYYSTVNIGIFIAMIVLGYLQTIDWRWVFFLSAVVQLLGIIPYRLALKKLKSIEVPSHYFVSKKEDPHHFKLKRYEVERIIVILIMTFISIVFWMAYNQAGSSMTLFALNYTDRHFGGFEIPTPWFISTETFFLILFAFPLAKLYLFLRRIRSPASPPMKTALSLFFMGLCFLVMQRAAQHIPHGAQDALISPYYLIFSFALMSLAELFLAPIGLSLVTNLSPHRYRGLLTGVWFTCIGIGFYLGGYLAGLIAKISLSSFFDIFVFTSFIPAFILVIFAKKLDNMRHIDSLG</sequence>
<keyword evidence="4 8" id="KW-0812">Transmembrane</keyword>
<dbReference type="GO" id="GO:1904680">
    <property type="term" value="F:peptide transmembrane transporter activity"/>
    <property type="evidence" value="ECO:0007669"/>
    <property type="project" value="InterPro"/>
</dbReference>
<feature type="transmembrane region" description="Helical" evidence="8">
    <location>
        <begin position="276"/>
        <end position="299"/>
    </location>
</feature>